<dbReference type="AlphaFoldDB" id="A0A7U8C8I9"/>
<dbReference type="GO" id="GO:0000976">
    <property type="term" value="F:transcription cis-regulatory region binding"/>
    <property type="evidence" value="ECO:0007669"/>
    <property type="project" value="TreeGrafter"/>
</dbReference>
<keyword evidence="3" id="KW-0238">DNA-binding</keyword>
<dbReference type="SUPFAM" id="SSF53850">
    <property type="entry name" value="Periplasmic binding protein-like II"/>
    <property type="match status" value="1"/>
</dbReference>
<dbReference type="InterPro" id="IPR000847">
    <property type="entry name" value="LysR_HTH_N"/>
</dbReference>
<dbReference type="EMBL" id="AAOW01000006">
    <property type="protein sequence ID" value="EAR61791.1"/>
    <property type="molecule type" value="Genomic_DNA"/>
</dbReference>
<keyword evidence="7" id="KW-1185">Reference proteome</keyword>
<name>A0A7U8C8I9_NEPCE</name>
<evidence type="ECO:0000313" key="7">
    <source>
        <dbReference type="Proteomes" id="UP000002171"/>
    </source>
</evidence>
<dbReference type="CDD" id="cd05466">
    <property type="entry name" value="PBP2_LTTR_substrate"/>
    <property type="match status" value="1"/>
</dbReference>
<evidence type="ECO:0000256" key="2">
    <source>
        <dbReference type="ARBA" id="ARBA00023015"/>
    </source>
</evidence>
<dbReference type="InterPro" id="IPR036390">
    <property type="entry name" value="WH_DNA-bd_sf"/>
</dbReference>
<sequence>MINPLHLRTFITLIETQHFTNTADVLHMTQPGVSQHIKKLEAHLNCPLIHRFGKKFEVTEAGEKLYRFAIKQFHEEADFLDALNDEQAEKGDIKLSCSGAMAMKLYPSLLRIQKRYPEITVSMEAAPNQAIVRQLKSNQIELGLITQRIDDPELEQVLLGYDRLCLVAPAGRDISWAGLVELGFINHPDGHHYGIQILEANFPDEFRGIGTIKQSGYINQLNQILLPVSEGLGFTVLPESSVTAFACPDKIQVVPLQEEVKEPVYKIQKKYRPLPKRYELLESLFEQSFSNDVRK</sequence>
<dbReference type="InterPro" id="IPR005119">
    <property type="entry name" value="LysR_subst-bd"/>
</dbReference>
<dbReference type="PANTHER" id="PTHR30126:SF99">
    <property type="entry name" value="TRANSCRIPTIONAL REGULATOR LYSR FAMILY"/>
    <property type="match status" value="1"/>
</dbReference>
<accession>A0A7U8C8I9</accession>
<dbReference type="Gene3D" id="3.40.190.10">
    <property type="entry name" value="Periplasmic binding protein-like II"/>
    <property type="match status" value="2"/>
</dbReference>
<proteinExistence type="inferred from homology"/>
<comment type="similarity">
    <text evidence="1">Belongs to the LysR transcriptional regulatory family.</text>
</comment>
<evidence type="ECO:0000256" key="4">
    <source>
        <dbReference type="ARBA" id="ARBA00023163"/>
    </source>
</evidence>
<dbReference type="OrthoDB" id="5289754at2"/>
<dbReference type="Pfam" id="PF00126">
    <property type="entry name" value="HTH_1"/>
    <property type="match status" value="1"/>
</dbReference>
<reference evidence="6 7" key="1">
    <citation type="submission" date="2006-02" db="EMBL/GenBank/DDBJ databases">
        <authorList>
            <person name="Pinhassi J."/>
            <person name="Pedros-Alio C."/>
            <person name="Ferriera S."/>
            <person name="Johnson J."/>
            <person name="Kravitz S."/>
            <person name="Halpern A."/>
            <person name="Remington K."/>
            <person name="Beeson K."/>
            <person name="Tran B."/>
            <person name="Rogers Y.-H."/>
            <person name="Friedman R."/>
            <person name="Venter J.C."/>
        </authorList>
    </citation>
    <scope>NUCLEOTIDE SEQUENCE [LARGE SCALE GENOMIC DNA]</scope>
    <source>
        <strain evidence="6 7">MED92</strain>
    </source>
</reference>
<evidence type="ECO:0000256" key="3">
    <source>
        <dbReference type="ARBA" id="ARBA00023125"/>
    </source>
</evidence>
<evidence type="ECO:0000256" key="1">
    <source>
        <dbReference type="ARBA" id="ARBA00009437"/>
    </source>
</evidence>
<comment type="caution">
    <text evidence="6">The sequence shown here is derived from an EMBL/GenBank/DDBJ whole genome shotgun (WGS) entry which is preliminary data.</text>
</comment>
<dbReference type="PANTHER" id="PTHR30126">
    <property type="entry name" value="HTH-TYPE TRANSCRIPTIONAL REGULATOR"/>
    <property type="match status" value="1"/>
</dbReference>
<feature type="domain" description="HTH lysR-type" evidence="5">
    <location>
        <begin position="2"/>
        <end position="59"/>
    </location>
</feature>
<dbReference type="FunFam" id="1.10.10.10:FF:000001">
    <property type="entry name" value="LysR family transcriptional regulator"/>
    <property type="match status" value="1"/>
</dbReference>
<organism evidence="6 7">
    <name type="scientific">Neptuniibacter caesariensis</name>
    <dbReference type="NCBI Taxonomy" id="207954"/>
    <lineage>
        <taxon>Bacteria</taxon>
        <taxon>Pseudomonadati</taxon>
        <taxon>Pseudomonadota</taxon>
        <taxon>Gammaproteobacteria</taxon>
        <taxon>Oceanospirillales</taxon>
        <taxon>Oceanospirillaceae</taxon>
        <taxon>Neptuniibacter</taxon>
    </lineage>
</organism>
<dbReference type="Gene3D" id="1.10.10.10">
    <property type="entry name" value="Winged helix-like DNA-binding domain superfamily/Winged helix DNA-binding domain"/>
    <property type="match status" value="1"/>
</dbReference>
<dbReference type="PRINTS" id="PR00039">
    <property type="entry name" value="HTHLYSR"/>
</dbReference>
<dbReference type="Proteomes" id="UP000002171">
    <property type="component" value="Unassembled WGS sequence"/>
</dbReference>
<dbReference type="PROSITE" id="PS50931">
    <property type="entry name" value="HTH_LYSR"/>
    <property type="match status" value="1"/>
</dbReference>
<dbReference type="Pfam" id="PF03466">
    <property type="entry name" value="LysR_substrate"/>
    <property type="match status" value="1"/>
</dbReference>
<dbReference type="RefSeq" id="WP_007022877.1">
    <property type="nucleotide sequence ID" value="NZ_CH724127.1"/>
</dbReference>
<protein>
    <submittedName>
        <fullName evidence="6">Hypothetical LysR, Transcriptional regulator</fullName>
    </submittedName>
</protein>
<keyword evidence="4" id="KW-0804">Transcription</keyword>
<evidence type="ECO:0000313" key="6">
    <source>
        <dbReference type="EMBL" id="EAR61791.1"/>
    </source>
</evidence>
<gene>
    <name evidence="6" type="ORF">MED92_04312</name>
</gene>
<dbReference type="InterPro" id="IPR036388">
    <property type="entry name" value="WH-like_DNA-bd_sf"/>
</dbReference>
<dbReference type="GO" id="GO:0003700">
    <property type="term" value="F:DNA-binding transcription factor activity"/>
    <property type="evidence" value="ECO:0007669"/>
    <property type="project" value="InterPro"/>
</dbReference>
<evidence type="ECO:0000259" key="5">
    <source>
        <dbReference type="PROSITE" id="PS50931"/>
    </source>
</evidence>
<keyword evidence="2" id="KW-0805">Transcription regulation</keyword>
<dbReference type="SUPFAM" id="SSF46785">
    <property type="entry name" value="Winged helix' DNA-binding domain"/>
    <property type="match status" value="1"/>
</dbReference>